<dbReference type="SUPFAM" id="SSF82693">
    <property type="entry name" value="Multidrug efflux transporter AcrB pore domain, PN1, PN2, PC1 and PC2 subdomains"/>
    <property type="match status" value="4"/>
</dbReference>
<dbReference type="SUPFAM" id="SSF82866">
    <property type="entry name" value="Multidrug efflux transporter AcrB transmembrane domain"/>
    <property type="match status" value="2"/>
</dbReference>
<feature type="transmembrane region" description="Helical" evidence="9">
    <location>
        <begin position="9"/>
        <end position="27"/>
    </location>
</feature>
<dbReference type="InterPro" id="IPR027463">
    <property type="entry name" value="AcrB_DN_DC_subdom"/>
</dbReference>
<protein>
    <submittedName>
        <fullName evidence="10">HAE1 family hydrophobic/amphiphilic exporter-1</fullName>
    </submittedName>
</protein>
<feature type="transmembrane region" description="Helical" evidence="9">
    <location>
        <begin position="335"/>
        <end position="357"/>
    </location>
</feature>
<evidence type="ECO:0000313" key="10">
    <source>
        <dbReference type="EMBL" id="MDR6241169.1"/>
    </source>
</evidence>
<keyword evidence="3" id="KW-0813">Transport</keyword>
<dbReference type="Gene3D" id="3.30.70.1320">
    <property type="entry name" value="Multidrug efflux transporter AcrB pore domain like"/>
    <property type="match status" value="1"/>
</dbReference>
<dbReference type="Gene3D" id="3.30.2090.10">
    <property type="entry name" value="Multidrug efflux transporter AcrB TolC docking domain, DN and DC subdomains"/>
    <property type="match status" value="2"/>
</dbReference>
<dbReference type="GO" id="GO:0009636">
    <property type="term" value="P:response to toxic substance"/>
    <property type="evidence" value="ECO:0007669"/>
    <property type="project" value="UniProtKB-ARBA"/>
</dbReference>
<evidence type="ECO:0000256" key="4">
    <source>
        <dbReference type="ARBA" id="ARBA00022475"/>
    </source>
</evidence>
<dbReference type="PANTHER" id="PTHR32063:SF9">
    <property type="entry name" value="SIMILAR TO MULTIDRUG RESISTANCE PROTEIN MEXB"/>
    <property type="match status" value="1"/>
</dbReference>
<feature type="transmembrane region" description="Helical" evidence="9">
    <location>
        <begin position="539"/>
        <end position="557"/>
    </location>
</feature>
<dbReference type="FunFam" id="1.20.1640.10:FF:000001">
    <property type="entry name" value="Efflux pump membrane transporter"/>
    <property type="match status" value="1"/>
</dbReference>
<dbReference type="GO" id="GO:0042910">
    <property type="term" value="F:xenobiotic transmembrane transporter activity"/>
    <property type="evidence" value="ECO:0007669"/>
    <property type="project" value="TreeGrafter"/>
</dbReference>
<name>A0AAE3XSE9_9BACT</name>
<dbReference type="PANTHER" id="PTHR32063">
    <property type="match status" value="1"/>
</dbReference>
<comment type="similarity">
    <text evidence="2">Belongs to the resistance-nodulation-cell division (RND) (TC 2.A.6) family.</text>
</comment>
<feature type="transmembrane region" description="Helical" evidence="9">
    <location>
        <begin position="436"/>
        <end position="456"/>
    </location>
</feature>
<comment type="subcellular location">
    <subcellularLocation>
        <location evidence="1">Cell inner membrane</location>
        <topology evidence="1">Multi-pass membrane protein</topology>
    </subcellularLocation>
</comment>
<keyword evidence="11" id="KW-1185">Reference proteome</keyword>
<feature type="transmembrane region" description="Helical" evidence="9">
    <location>
        <begin position="390"/>
        <end position="415"/>
    </location>
</feature>
<feature type="transmembrane region" description="Helical" evidence="9">
    <location>
        <begin position="1002"/>
        <end position="1028"/>
    </location>
</feature>
<dbReference type="FunFam" id="3.30.70.1430:FF:000001">
    <property type="entry name" value="Efflux pump membrane transporter"/>
    <property type="match status" value="1"/>
</dbReference>
<accession>A0AAE3XSE9</accession>
<keyword evidence="4" id="KW-1003">Cell membrane</keyword>
<dbReference type="AlphaFoldDB" id="A0AAE3XSE9"/>
<evidence type="ECO:0000256" key="2">
    <source>
        <dbReference type="ARBA" id="ARBA00010942"/>
    </source>
</evidence>
<dbReference type="PRINTS" id="PR00702">
    <property type="entry name" value="ACRIFLAVINRP"/>
</dbReference>
<dbReference type="GO" id="GO:0015562">
    <property type="term" value="F:efflux transmembrane transporter activity"/>
    <property type="evidence" value="ECO:0007669"/>
    <property type="project" value="InterPro"/>
</dbReference>
<evidence type="ECO:0000256" key="9">
    <source>
        <dbReference type="SAM" id="Phobius"/>
    </source>
</evidence>
<proteinExistence type="inferred from homology"/>
<evidence type="ECO:0000256" key="8">
    <source>
        <dbReference type="ARBA" id="ARBA00023136"/>
    </source>
</evidence>
<keyword evidence="8 9" id="KW-0472">Membrane</keyword>
<feature type="transmembrane region" description="Helical" evidence="9">
    <location>
        <begin position="895"/>
        <end position="919"/>
    </location>
</feature>
<dbReference type="Gene3D" id="3.30.70.1430">
    <property type="entry name" value="Multidrug efflux transporter AcrB pore domain"/>
    <property type="match status" value="2"/>
</dbReference>
<dbReference type="Gene3D" id="3.30.70.1440">
    <property type="entry name" value="Multidrug efflux transporter AcrB pore domain"/>
    <property type="match status" value="1"/>
</dbReference>
<dbReference type="Gene3D" id="1.20.1640.10">
    <property type="entry name" value="Multidrug efflux transporter AcrB transmembrane domain"/>
    <property type="match status" value="2"/>
</dbReference>
<dbReference type="EMBL" id="JAVDQD010000006">
    <property type="protein sequence ID" value="MDR6241169.1"/>
    <property type="molecule type" value="Genomic_DNA"/>
</dbReference>
<dbReference type="InterPro" id="IPR001036">
    <property type="entry name" value="Acrflvin-R"/>
</dbReference>
<keyword evidence="5" id="KW-0997">Cell inner membrane</keyword>
<evidence type="ECO:0000313" key="11">
    <source>
        <dbReference type="Proteomes" id="UP001185092"/>
    </source>
</evidence>
<feature type="transmembrane region" description="Helical" evidence="9">
    <location>
        <begin position="364"/>
        <end position="384"/>
    </location>
</feature>
<reference evidence="10" key="1">
    <citation type="submission" date="2023-07" db="EMBL/GenBank/DDBJ databases">
        <title>Genomic Encyclopedia of Type Strains, Phase IV (KMG-IV): sequencing the most valuable type-strain genomes for metagenomic binning, comparative biology and taxonomic classification.</title>
        <authorList>
            <person name="Goeker M."/>
        </authorList>
    </citation>
    <scope>NUCLEOTIDE SEQUENCE</scope>
    <source>
        <strain evidence="10">DSM 26174</strain>
    </source>
</reference>
<keyword evidence="7 9" id="KW-1133">Transmembrane helix</keyword>
<dbReference type="SUPFAM" id="SSF82714">
    <property type="entry name" value="Multidrug efflux transporter AcrB TolC docking domain, DN and DC subdomains"/>
    <property type="match status" value="2"/>
</dbReference>
<comment type="caution">
    <text evidence="10">The sequence shown here is derived from an EMBL/GenBank/DDBJ whole genome shotgun (WGS) entry which is preliminary data.</text>
</comment>
<evidence type="ECO:0000256" key="6">
    <source>
        <dbReference type="ARBA" id="ARBA00022692"/>
    </source>
</evidence>
<dbReference type="GO" id="GO:0005886">
    <property type="term" value="C:plasma membrane"/>
    <property type="evidence" value="ECO:0007669"/>
    <property type="project" value="UniProtKB-SubCell"/>
</dbReference>
<feature type="transmembrane region" description="Helical" evidence="9">
    <location>
        <begin position="870"/>
        <end position="888"/>
    </location>
</feature>
<keyword evidence="6 9" id="KW-0812">Transmembrane</keyword>
<feature type="transmembrane region" description="Helical" evidence="9">
    <location>
        <begin position="468"/>
        <end position="495"/>
    </location>
</feature>
<gene>
    <name evidence="10" type="ORF">HNQ88_004245</name>
</gene>
<evidence type="ECO:0000256" key="1">
    <source>
        <dbReference type="ARBA" id="ARBA00004429"/>
    </source>
</evidence>
<evidence type="ECO:0000256" key="7">
    <source>
        <dbReference type="ARBA" id="ARBA00022989"/>
    </source>
</evidence>
<dbReference type="Pfam" id="PF00873">
    <property type="entry name" value="ACR_tran"/>
    <property type="match status" value="1"/>
</dbReference>
<dbReference type="InterPro" id="IPR004764">
    <property type="entry name" value="MdtF-like"/>
</dbReference>
<evidence type="ECO:0000256" key="5">
    <source>
        <dbReference type="ARBA" id="ARBA00022519"/>
    </source>
</evidence>
<organism evidence="10 11">
    <name type="scientific">Aureibacter tunicatorum</name>
    <dbReference type="NCBI Taxonomy" id="866807"/>
    <lineage>
        <taxon>Bacteria</taxon>
        <taxon>Pseudomonadati</taxon>
        <taxon>Bacteroidota</taxon>
        <taxon>Cytophagia</taxon>
        <taxon>Cytophagales</taxon>
        <taxon>Persicobacteraceae</taxon>
        <taxon>Aureibacter</taxon>
    </lineage>
</organism>
<dbReference type="Proteomes" id="UP001185092">
    <property type="component" value="Unassembled WGS sequence"/>
</dbReference>
<dbReference type="NCBIfam" id="TIGR00915">
    <property type="entry name" value="2A0602"/>
    <property type="match status" value="1"/>
</dbReference>
<dbReference type="RefSeq" id="WP_309941739.1">
    <property type="nucleotide sequence ID" value="NZ_AP025305.1"/>
</dbReference>
<feature type="transmembrane region" description="Helical" evidence="9">
    <location>
        <begin position="925"/>
        <end position="950"/>
    </location>
</feature>
<sequence length="1057" mass="116608">MIKKFIERPVLSTVISILIVLLGYLGIVELPIERFPDIAPPTVTVEANYPGANAETILKSVVTPIEEAINGVEGMSYISSVSSNAGTARIYVYFELGTDADIAAVNVQNRVAKVTNQLPQVVMQTGVETKKVQNSTLMFAAIYSKNEDFDYNFLDNYAKINLVPILQRINGVSDVDAFGMRDYSMRVWLKPDKMAAYGLLPDDVARAIQEQNIEAAPGKFGENSFEVFEYTIRYKGTFYEEQEYENIIIRSEGNGDFLRLKDVADIELGAFSYMSTNITQDYPSVAFAIKQTSDSNANDIIIEIVETLKEAAKDFPPGVEYVIPMNSKDFLDESISQVLITLVLAFILVFLVVLAFLQDFRATLIPSLAVPVAIIGTFFFLNLFGFSINMLTMFAMVLAIGIVVDNAIVVVEAVYVKLDEGVESSFKAAVMAMNEIMGAIISSTLVLAAVFLPVTFLGGPTGLFYSQIAITLTIAVIISAINALTLSPALCALFLKPLHKRKTKHYKSLSFRLSTVFNKVFDKITDRYVYLVNVFMKKMWIPLLFLVGCACVALLLFKNTPTGFIPAEDQGIIFCDLELPPGTTLERTTKIGTQVNQIIAEMPIVEARMMVNGYSLLSGANGSSRAFIVIKLKHWKERTQDEDHIDAVVRQLYGAVAHIKEANILFFTPPTVPGFGNSSGFEFQVQDRTGGDLRDMEDQAKIFLMKLNQRPEIAYAVTSFSTQYPQYEMTVNVEKVKEAGMDVSMLFSTMQAYFGSRYISDFNRFGKQYRVVIQAKPEERATIEALNQIYVRNNEGESVAISQFVEMTKTNGPDVVERFNLFNAAKVMGAAAPGYSSGDAIAVIEEVAQGLPTGFGYEFSGMTREERKSGGDSFIVFLLSLVFVYFLLSAQYESYIIPFAVILSLPVGILGAILFINLFNIENNIYFQVALIMLIGLLGKNAILIVEYALQNRQKGASLIKAATDAARIRLRPIIMTSFTCVLGLLPLMLASGAGALGNRSIGTGAVGGMFIGTVLGVFVIPALFVIFQRLQERLQGKETSHNVATREGLLSETHQV</sequence>
<feature type="transmembrane region" description="Helical" evidence="9">
    <location>
        <begin position="971"/>
        <end position="990"/>
    </location>
</feature>
<evidence type="ECO:0000256" key="3">
    <source>
        <dbReference type="ARBA" id="ARBA00022448"/>
    </source>
</evidence>